<dbReference type="EMBL" id="JAACJJ010000014">
    <property type="protein sequence ID" value="KAF5327500.1"/>
    <property type="molecule type" value="Genomic_DNA"/>
</dbReference>
<keyword evidence="6 11" id="KW-1133">Transmembrane helix</keyword>
<evidence type="ECO:0000256" key="11">
    <source>
        <dbReference type="RuleBase" id="RU363000"/>
    </source>
</evidence>
<dbReference type="Pfam" id="PF09731">
    <property type="entry name" value="Mitofilin"/>
    <property type="match status" value="1"/>
</dbReference>
<evidence type="ECO:0000256" key="10">
    <source>
        <dbReference type="ARBA" id="ARBA00025571"/>
    </source>
</evidence>
<comment type="similarity">
    <text evidence="2 11">Belongs to the MICOS complex subunit Mic60 family.</text>
</comment>
<dbReference type="OrthoDB" id="10261039at2759"/>
<evidence type="ECO:0000313" key="14">
    <source>
        <dbReference type="Proteomes" id="UP000567179"/>
    </source>
</evidence>
<comment type="subcellular location">
    <subcellularLocation>
        <location evidence="1 11">Mitochondrion inner membrane</location>
        <topology evidence="1 11">Single-pass membrane protein</topology>
    </subcellularLocation>
</comment>
<evidence type="ECO:0000256" key="7">
    <source>
        <dbReference type="ARBA" id="ARBA00023054"/>
    </source>
</evidence>
<accession>A0A8H5BQ22</accession>
<evidence type="ECO:0000256" key="9">
    <source>
        <dbReference type="ARBA" id="ARBA00023136"/>
    </source>
</evidence>
<feature type="compositionally biased region" description="Pro residues" evidence="12">
    <location>
        <begin position="247"/>
        <end position="258"/>
    </location>
</feature>
<dbReference type="Proteomes" id="UP000567179">
    <property type="component" value="Unassembled WGS sequence"/>
</dbReference>
<keyword evidence="14" id="KW-1185">Reference proteome</keyword>
<evidence type="ECO:0000256" key="8">
    <source>
        <dbReference type="ARBA" id="ARBA00023128"/>
    </source>
</evidence>
<dbReference type="PANTHER" id="PTHR15415:SF7">
    <property type="entry name" value="MICOS COMPLEX SUBUNIT MIC60"/>
    <property type="match status" value="1"/>
</dbReference>
<dbReference type="Gene3D" id="1.20.120.20">
    <property type="entry name" value="Apolipoprotein"/>
    <property type="match status" value="1"/>
</dbReference>
<feature type="transmembrane region" description="Helical" evidence="11">
    <location>
        <begin position="44"/>
        <end position="64"/>
    </location>
</feature>
<dbReference type="AlphaFoldDB" id="A0A8H5BQ22"/>
<evidence type="ECO:0000256" key="6">
    <source>
        <dbReference type="ARBA" id="ARBA00022989"/>
    </source>
</evidence>
<evidence type="ECO:0000313" key="13">
    <source>
        <dbReference type="EMBL" id="KAF5327500.1"/>
    </source>
</evidence>
<evidence type="ECO:0000256" key="4">
    <source>
        <dbReference type="ARBA" id="ARBA00022692"/>
    </source>
</evidence>
<organism evidence="13 14">
    <name type="scientific">Psilocybe cf. subviscida</name>
    <dbReference type="NCBI Taxonomy" id="2480587"/>
    <lineage>
        <taxon>Eukaryota</taxon>
        <taxon>Fungi</taxon>
        <taxon>Dikarya</taxon>
        <taxon>Basidiomycota</taxon>
        <taxon>Agaricomycotina</taxon>
        <taxon>Agaricomycetes</taxon>
        <taxon>Agaricomycetidae</taxon>
        <taxon>Agaricales</taxon>
        <taxon>Agaricineae</taxon>
        <taxon>Strophariaceae</taxon>
        <taxon>Psilocybe</taxon>
    </lineage>
</organism>
<comment type="subunit">
    <text evidence="11">Component of the mitochondrial contact site and cristae organizing system (MICOS) complex.</text>
</comment>
<comment type="function">
    <text evidence="10">Component of the MICOS complex, a large protein complex of the mitochondrial inner membrane that plays crucial roles in the maintenance of crista junctions, inner membrane architecture, and formation of contact sites to the outer membrane. Plays a role in keeping cristae membranes connected to the inner boundary membrane. Also promotes protein import via the mitochondrial intermembrane space assembly (MIA) pathway.</text>
</comment>
<dbReference type="InterPro" id="IPR019133">
    <property type="entry name" value="MIC60"/>
</dbReference>
<name>A0A8H5BQ22_9AGAR</name>
<sequence>MYRALPVSRQVASASSRQCVQVVKRRLTTEASALPKKKNIVRKIVLTTGAATATFYIGSTFVAFNNQDYYDLFTEHVPLGQSMIVFAEGRGWDNITAQDVIKGTSSAAMTSYRFVNDLINGQLSASQAIDKGASKVEKGASAVEQKASEVKTAAIKIVKQTKDKVGPSVEEAKKAVKGATEKVVEKVEGAPKAVVEKVEAQYDDLVQRAEAAIAGRPYEPKPAVVEEVPVASGSVYSAPLPLGFEPPPGYSRPAPPKPAVGEGAKAPEPAPVVLPSLVEAVTTDSEPIITHLAGTIDNLAAFLKADPKAAAQAGDVLETAKGDLAALVDRIEAAKQHERSALEAKLDEQTHEYSLKLLELEMEAQDKLDSQETGYKQLFEHERGKLIQAYREKLNHELQVQTELINERLKEEVIAQGIELQRRWIREIKVRVEQERGGRLAKLDELSANIKRLEQIALDNSEHLDENIRVHALWSAIRALGNNAVGAPVRKPFREELRILRHIAAAKEDPVVSVVLDSLESTDIPDVGVEPFADLATWFTNEVAPKVSQVALVPDENAGVLSFLASKALSGIRFKRQGLVPGDDVLSVLARAEYYLNEKNLDSAARELNQLRGPAKMLLHDWLEAARRRLEVQQALEVVHTQATLASLLVV</sequence>
<proteinExistence type="inferred from homology"/>
<reference evidence="13 14" key="1">
    <citation type="journal article" date="2020" name="ISME J.">
        <title>Uncovering the hidden diversity of litter-decomposition mechanisms in mushroom-forming fungi.</title>
        <authorList>
            <person name="Floudas D."/>
            <person name="Bentzer J."/>
            <person name="Ahren D."/>
            <person name="Johansson T."/>
            <person name="Persson P."/>
            <person name="Tunlid A."/>
        </authorList>
    </citation>
    <scope>NUCLEOTIDE SEQUENCE [LARGE SCALE GENOMIC DNA]</scope>
    <source>
        <strain evidence="13 14">CBS 101986</strain>
    </source>
</reference>
<keyword evidence="7" id="KW-0175">Coiled coil</keyword>
<keyword evidence="9 11" id="KW-0472">Membrane</keyword>
<keyword evidence="5 11" id="KW-0999">Mitochondrion inner membrane</keyword>
<dbReference type="GO" id="GO:0061617">
    <property type="term" value="C:MICOS complex"/>
    <property type="evidence" value="ECO:0007669"/>
    <property type="project" value="TreeGrafter"/>
</dbReference>
<keyword evidence="4 11" id="KW-0812">Transmembrane</keyword>
<comment type="caution">
    <text evidence="13">The sequence shown here is derived from an EMBL/GenBank/DDBJ whole genome shotgun (WGS) entry which is preliminary data.</text>
</comment>
<feature type="region of interest" description="Disordered" evidence="12">
    <location>
        <begin position="247"/>
        <end position="267"/>
    </location>
</feature>
<evidence type="ECO:0000256" key="3">
    <source>
        <dbReference type="ARBA" id="ARBA00018116"/>
    </source>
</evidence>
<evidence type="ECO:0000256" key="1">
    <source>
        <dbReference type="ARBA" id="ARBA00004434"/>
    </source>
</evidence>
<keyword evidence="8 11" id="KW-0496">Mitochondrion</keyword>
<dbReference type="GO" id="GO:0042407">
    <property type="term" value="P:cristae formation"/>
    <property type="evidence" value="ECO:0007669"/>
    <property type="project" value="TreeGrafter"/>
</dbReference>
<gene>
    <name evidence="13" type="ORF">D9619_004140</name>
</gene>
<evidence type="ECO:0000256" key="12">
    <source>
        <dbReference type="SAM" id="MobiDB-lite"/>
    </source>
</evidence>
<evidence type="ECO:0000256" key="2">
    <source>
        <dbReference type="ARBA" id="ARBA00010877"/>
    </source>
</evidence>
<protein>
    <recommendedName>
        <fullName evidence="3 11">MICOS complex subunit MIC60</fullName>
    </recommendedName>
    <alternativeName>
        <fullName evidence="11">Mitofilin</fullName>
    </alternativeName>
</protein>
<dbReference type="PANTHER" id="PTHR15415">
    <property type="entry name" value="MITOFILIN"/>
    <property type="match status" value="1"/>
</dbReference>
<evidence type="ECO:0000256" key="5">
    <source>
        <dbReference type="ARBA" id="ARBA00022792"/>
    </source>
</evidence>